<comment type="caution">
    <text evidence="2">The sequence shown here is derived from an EMBL/GenBank/DDBJ whole genome shotgun (WGS) entry which is preliminary data.</text>
</comment>
<organism evidence="2 3">
    <name type="scientific">Cercophora scortea</name>
    <dbReference type="NCBI Taxonomy" id="314031"/>
    <lineage>
        <taxon>Eukaryota</taxon>
        <taxon>Fungi</taxon>
        <taxon>Dikarya</taxon>
        <taxon>Ascomycota</taxon>
        <taxon>Pezizomycotina</taxon>
        <taxon>Sordariomycetes</taxon>
        <taxon>Sordariomycetidae</taxon>
        <taxon>Sordariales</taxon>
        <taxon>Lasiosphaeriaceae</taxon>
        <taxon>Cercophora</taxon>
    </lineage>
</organism>
<reference evidence="2" key="2">
    <citation type="submission" date="2023-06" db="EMBL/GenBank/DDBJ databases">
        <authorList>
            <consortium name="Lawrence Berkeley National Laboratory"/>
            <person name="Haridas S."/>
            <person name="Hensen N."/>
            <person name="Bonometti L."/>
            <person name="Westerberg I."/>
            <person name="Brannstrom I.O."/>
            <person name="Guillou S."/>
            <person name="Cros-Aarteil S."/>
            <person name="Calhoun S."/>
            <person name="Kuo A."/>
            <person name="Mondo S."/>
            <person name="Pangilinan J."/>
            <person name="Riley R."/>
            <person name="Labutti K."/>
            <person name="Andreopoulos B."/>
            <person name="Lipzen A."/>
            <person name="Chen C."/>
            <person name="Yanf M."/>
            <person name="Daum C."/>
            <person name="Ng V."/>
            <person name="Clum A."/>
            <person name="Steindorff A."/>
            <person name="Ohm R."/>
            <person name="Martin F."/>
            <person name="Silar P."/>
            <person name="Natvig D."/>
            <person name="Lalanne C."/>
            <person name="Gautier V."/>
            <person name="Ament-Velasquez S.L."/>
            <person name="Kruys A."/>
            <person name="Hutchinson M.I."/>
            <person name="Powell A.J."/>
            <person name="Barry K."/>
            <person name="Miller A.N."/>
            <person name="Grigoriev I.V."/>
            <person name="Debuchy R."/>
            <person name="Gladieux P."/>
            <person name="Thoren M.H."/>
            <person name="Johannesson H."/>
        </authorList>
    </citation>
    <scope>NUCLEOTIDE SEQUENCE</scope>
    <source>
        <strain evidence="2">SMH4131-1</strain>
    </source>
</reference>
<reference evidence="2" key="1">
    <citation type="journal article" date="2023" name="Mol. Phylogenet. Evol.">
        <title>Genome-scale phylogeny and comparative genomics of the fungal order Sordariales.</title>
        <authorList>
            <person name="Hensen N."/>
            <person name="Bonometti L."/>
            <person name="Westerberg I."/>
            <person name="Brannstrom I.O."/>
            <person name="Guillou S."/>
            <person name="Cros-Aarteil S."/>
            <person name="Calhoun S."/>
            <person name="Haridas S."/>
            <person name="Kuo A."/>
            <person name="Mondo S."/>
            <person name="Pangilinan J."/>
            <person name="Riley R."/>
            <person name="LaButti K."/>
            <person name="Andreopoulos B."/>
            <person name="Lipzen A."/>
            <person name="Chen C."/>
            <person name="Yan M."/>
            <person name="Daum C."/>
            <person name="Ng V."/>
            <person name="Clum A."/>
            <person name="Steindorff A."/>
            <person name="Ohm R.A."/>
            <person name="Martin F."/>
            <person name="Silar P."/>
            <person name="Natvig D.O."/>
            <person name="Lalanne C."/>
            <person name="Gautier V."/>
            <person name="Ament-Velasquez S.L."/>
            <person name="Kruys A."/>
            <person name="Hutchinson M.I."/>
            <person name="Powell A.J."/>
            <person name="Barry K."/>
            <person name="Miller A.N."/>
            <person name="Grigoriev I.V."/>
            <person name="Debuchy R."/>
            <person name="Gladieux P."/>
            <person name="Hiltunen Thoren M."/>
            <person name="Johannesson H."/>
        </authorList>
    </citation>
    <scope>NUCLEOTIDE SEQUENCE</scope>
    <source>
        <strain evidence="2">SMH4131-1</strain>
    </source>
</reference>
<name>A0AAE0MIY7_9PEZI</name>
<evidence type="ECO:0000313" key="3">
    <source>
        <dbReference type="Proteomes" id="UP001286456"/>
    </source>
</evidence>
<gene>
    <name evidence="2" type="ORF">B0T19DRAFT_124770</name>
</gene>
<dbReference type="Proteomes" id="UP001286456">
    <property type="component" value="Unassembled WGS sequence"/>
</dbReference>
<evidence type="ECO:0000313" key="2">
    <source>
        <dbReference type="EMBL" id="KAK3333393.1"/>
    </source>
</evidence>
<dbReference type="EMBL" id="JAUEPO010000002">
    <property type="protein sequence ID" value="KAK3333393.1"/>
    <property type="molecule type" value="Genomic_DNA"/>
</dbReference>
<proteinExistence type="predicted"/>
<dbReference type="AlphaFoldDB" id="A0AAE0MIY7"/>
<evidence type="ECO:0000256" key="1">
    <source>
        <dbReference type="SAM" id="MobiDB-lite"/>
    </source>
</evidence>
<keyword evidence="3" id="KW-1185">Reference proteome</keyword>
<feature type="compositionally biased region" description="Low complexity" evidence="1">
    <location>
        <begin position="76"/>
        <end position="88"/>
    </location>
</feature>
<sequence length="222" mass="24592">MLTLRGHYTDHPPFQLVITYCLSSSPQTDRRTDRQRRPQPITPFPQPACVCACMRARFPPRILSVSVICPPVCQSSSPSPTPPTSTQTDQNTHIHASGHKQTSRRLLSSLPPTFPPTGSKETRKAAAGGSRRSEKHTCFLPATTERIPALLPNPSFLFLSLSACVVYVCGCKWAAVCLSAPRPARHWQAQGKRKVSARYHAGADGEGRRIGRLQHRFSRPQY</sequence>
<accession>A0AAE0MIY7</accession>
<feature type="region of interest" description="Disordered" evidence="1">
    <location>
        <begin position="76"/>
        <end position="135"/>
    </location>
</feature>
<protein>
    <submittedName>
        <fullName evidence="2">Uncharacterized protein</fullName>
    </submittedName>
</protein>